<evidence type="ECO:0000313" key="2">
    <source>
        <dbReference type="EnsemblPlants" id="LPERR02G14780.1"/>
    </source>
</evidence>
<feature type="transmembrane region" description="Helical" evidence="1">
    <location>
        <begin position="12"/>
        <end position="32"/>
    </location>
</feature>
<dbReference type="AlphaFoldDB" id="A0A0D9VGH3"/>
<dbReference type="HOGENOM" id="CLU_2691321_0_0_1"/>
<keyword evidence="1" id="KW-0812">Transmembrane</keyword>
<evidence type="ECO:0000256" key="1">
    <source>
        <dbReference type="SAM" id="Phobius"/>
    </source>
</evidence>
<proteinExistence type="predicted"/>
<keyword evidence="1" id="KW-0472">Membrane</keyword>
<dbReference type="EnsemblPlants" id="LPERR02G14780.1">
    <property type="protein sequence ID" value="LPERR02G14780.1"/>
    <property type="gene ID" value="LPERR02G14780"/>
</dbReference>
<protein>
    <submittedName>
        <fullName evidence="2">Uncharacterized protein</fullName>
    </submittedName>
</protein>
<evidence type="ECO:0000313" key="3">
    <source>
        <dbReference type="Proteomes" id="UP000032180"/>
    </source>
</evidence>
<dbReference type="Proteomes" id="UP000032180">
    <property type="component" value="Chromosome 2"/>
</dbReference>
<reference evidence="3" key="2">
    <citation type="submission" date="2013-12" db="EMBL/GenBank/DDBJ databases">
        <authorList>
            <person name="Yu Y."/>
            <person name="Lee S."/>
            <person name="de Baynast K."/>
            <person name="Wissotski M."/>
            <person name="Liu L."/>
            <person name="Talag J."/>
            <person name="Goicoechea J."/>
            <person name="Angelova A."/>
            <person name="Jetty R."/>
            <person name="Kudrna D."/>
            <person name="Golser W."/>
            <person name="Rivera L."/>
            <person name="Zhang J."/>
            <person name="Wing R."/>
        </authorList>
    </citation>
    <scope>NUCLEOTIDE SEQUENCE</scope>
</reference>
<dbReference type="Gramene" id="LPERR02G14780.1">
    <property type="protein sequence ID" value="LPERR02G14780.1"/>
    <property type="gene ID" value="LPERR02G14780"/>
</dbReference>
<sequence>MNFTWNALSYLTFVLCSRLIVHTIHLLTAFLMESQIQTQLLLQRHVGNVRHPWLSRWVIWFDTGSKGFSQFICR</sequence>
<accession>A0A0D9VGH3</accession>
<name>A0A0D9VGH3_9ORYZ</name>
<keyword evidence="1" id="KW-1133">Transmembrane helix</keyword>
<keyword evidence="3" id="KW-1185">Reference proteome</keyword>
<organism evidence="2 3">
    <name type="scientific">Leersia perrieri</name>
    <dbReference type="NCBI Taxonomy" id="77586"/>
    <lineage>
        <taxon>Eukaryota</taxon>
        <taxon>Viridiplantae</taxon>
        <taxon>Streptophyta</taxon>
        <taxon>Embryophyta</taxon>
        <taxon>Tracheophyta</taxon>
        <taxon>Spermatophyta</taxon>
        <taxon>Magnoliopsida</taxon>
        <taxon>Liliopsida</taxon>
        <taxon>Poales</taxon>
        <taxon>Poaceae</taxon>
        <taxon>BOP clade</taxon>
        <taxon>Oryzoideae</taxon>
        <taxon>Oryzeae</taxon>
        <taxon>Oryzinae</taxon>
        <taxon>Leersia</taxon>
    </lineage>
</organism>
<reference evidence="2" key="3">
    <citation type="submission" date="2015-04" db="UniProtKB">
        <authorList>
            <consortium name="EnsemblPlants"/>
        </authorList>
    </citation>
    <scope>IDENTIFICATION</scope>
</reference>
<reference evidence="2 3" key="1">
    <citation type="submission" date="2012-08" db="EMBL/GenBank/DDBJ databases">
        <title>Oryza genome evolution.</title>
        <authorList>
            <person name="Wing R.A."/>
        </authorList>
    </citation>
    <scope>NUCLEOTIDE SEQUENCE</scope>
</reference>